<reference evidence="1 2" key="1">
    <citation type="journal article" date="2011" name="Appl. Environ. Microbiol.">
        <title>Methanogenic archaea isolated from Taiwan's Chelungpu fault.</title>
        <authorList>
            <person name="Wu S.Y."/>
            <person name="Lai M.C."/>
        </authorList>
    </citation>
    <scope>NUCLEOTIDE SEQUENCE [LARGE SCALE GENOMIC DNA]</scope>
    <source>
        <strain evidence="1 2">St545Mb</strain>
    </source>
</reference>
<dbReference type="InterPro" id="IPR005358">
    <property type="entry name" value="Puta_zinc/iron-chelating_dom"/>
</dbReference>
<proteinExistence type="predicted"/>
<dbReference type="EMBL" id="JTEO01000010">
    <property type="protein sequence ID" value="MCQ6963765.1"/>
    <property type="molecule type" value="Genomic_DNA"/>
</dbReference>
<accession>A0AAE3HBX3</accession>
<sequence>MFDTTTKIDYSLLEGMDFTCLENCGFCCTFPAEVRECEPSFKEILNIDSNGLKKWETDDPYFCNVYTMRQHQDRGACMFLKDDRRCGIYTVRSLLCRIFPIKIFFGHRVQLYTSQICRGFSHDADSGLRRTGEEIMQQLPAQMKEEMMNKGREMYGSLPGKLLDYIPPGILQAKLLDHVNAMDLSNASISEKSKAAFISQLSSEEFIDLPTYLTEDMQWLVFRLDEGIVERMRLERTGEVGITASIDWPGFHTRPLAEDSIEVLRDYLRKIVQRDHFAGVAYLRALNPENKKPLIGLALEYLEDIAASLLLRANLLASFEEVERIDARIIMETIIFSDGYLATEPSYGLIL</sequence>
<dbReference type="Proteomes" id="UP001206983">
    <property type="component" value="Unassembled WGS sequence"/>
</dbReference>
<gene>
    <name evidence="1" type="ORF">PV02_11910</name>
</gene>
<dbReference type="Pfam" id="PF03692">
    <property type="entry name" value="CxxCxxCC"/>
    <property type="match status" value="1"/>
</dbReference>
<dbReference type="AlphaFoldDB" id="A0AAE3HBX3"/>
<comment type="caution">
    <text evidence="1">The sequence shown here is derived from an EMBL/GenBank/DDBJ whole genome shotgun (WGS) entry which is preliminary data.</text>
</comment>
<organism evidence="1 2">
    <name type="scientific">Methanolobus chelungpuianus</name>
    <dbReference type="NCBI Taxonomy" id="502115"/>
    <lineage>
        <taxon>Archaea</taxon>
        <taxon>Methanobacteriati</taxon>
        <taxon>Methanobacteriota</taxon>
        <taxon>Stenosarchaea group</taxon>
        <taxon>Methanomicrobia</taxon>
        <taxon>Methanosarcinales</taxon>
        <taxon>Methanosarcinaceae</taxon>
        <taxon>Methanolobus</taxon>
    </lineage>
</organism>
<evidence type="ECO:0000313" key="1">
    <source>
        <dbReference type="EMBL" id="MCQ6963765.1"/>
    </source>
</evidence>
<protein>
    <recommendedName>
        <fullName evidence="3">YkgJ family cysteine cluster protein</fullName>
    </recommendedName>
</protein>
<evidence type="ECO:0000313" key="2">
    <source>
        <dbReference type="Proteomes" id="UP001206983"/>
    </source>
</evidence>
<keyword evidence="2" id="KW-1185">Reference proteome</keyword>
<evidence type="ECO:0008006" key="3">
    <source>
        <dbReference type="Google" id="ProtNLM"/>
    </source>
</evidence>
<dbReference type="RefSeq" id="WP_256623681.1">
    <property type="nucleotide sequence ID" value="NZ_JTEO01000010.1"/>
</dbReference>
<name>A0AAE3HBX3_9EURY</name>